<proteinExistence type="predicted"/>
<dbReference type="Proteomes" id="UP000003781">
    <property type="component" value="Unassembled WGS sequence"/>
</dbReference>
<organism evidence="1 2">
    <name type="scientific">Crocosphaera chwakensis CCY0110</name>
    <dbReference type="NCBI Taxonomy" id="391612"/>
    <lineage>
        <taxon>Bacteria</taxon>
        <taxon>Bacillati</taxon>
        <taxon>Cyanobacteriota</taxon>
        <taxon>Cyanophyceae</taxon>
        <taxon>Oscillatoriophycideae</taxon>
        <taxon>Chroococcales</taxon>
        <taxon>Aphanothecaceae</taxon>
        <taxon>Crocosphaera</taxon>
        <taxon>Crocosphaera chwakensis</taxon>
    </lineage>
</organism>
<dbReference type="OrthoDB" id="145933at2"/>
<protein>
    <recommendedName>
        <fullName evidence="3">DUF1611 domain-containing protein</fullName>
    </recommendedName>
</protein>
<dbReference type="Gene3D" id="3.40.50.300">
    <property type="entry name" value="P-loop containing nucleotide triphosphate hydrolases"/>
    <property type="match status" value="1"/>
</dbReference>
<evidence type="ECO:0008006" key="3">
    <source>
        <dbReference type="Google" id="ProtNLM"/>
    </source>
</evidence>
<evidence type="ECO:0000313" key="1">
    <source>
        <dbReference type="EMBL" id="EAZ91939.1"/>
    </source>
</evidence>
<accession>A3INP1</accession>
<dbReference type="SUPFAM" id="SSF52540">
    <property type="entry name" value="P-loop containing nucleoside triphosphate hydrolases"/>
    <property type="match status" value="1"/>
</dbReference>
<evidence type="ECO:0000313" key="2">
    <source>
        <dbReference type="Proteomes" id="UP000003781"/>
    </source>
</evidence>
<keyword evidence="2" id="KW-1185">Reference proteome</keyword>
<reference evidence="1 2" key="1">
    <citation type="submission" date="2007-03" db="EMBL/GenBank/DDBJ databases">
        <authorList>
            <person name="Stal L."/>
            <person name="Ferriera S."/>
            <person name="Johnson J."/>
            <person name="Kravitz S."/>
            <person name="Beeson K."/>
            <person name="Sutton G."/>
            <person name="Rogers Y.-H."/>
            <person name="Friedman R."/>
            <person name="Frazier M."/>
            <person name="Venter J.C."/>
        </authorList>
    </citation>
    <scope>NUCLEOTIDE SEQUENCE [LARGE SCALE GENOMIC DNA]</scope>
    <source>
        <strain evidence="1 2">CCY0110</strain>
    </source>
</reference>
<dbReference type="eggNOG" id="COG1763">
    <property type="taxonomic scope" value="Bacteria"/>
</dbReference>
<name>A3INP1_9CHRO</name>
<dbReference type="InterPro" id="IPR027417">
    <property type="entry name" value="P-loop_NTPase"/>
</dbReference>
<dbReference type="EMBL" id="AAXW01000010">
    <property type="protein sequence ID" value="EAZ91939.1"/>
    <property type="molecule type" value="Genomic_DNA"/>
</dbReference>
<gene>
    <name evidence="1" type="ORF">CY0110_29729</name>
</gene>
<sequence>MNLYPFNSERLNSIKAAYSTRRVDLSKIATILKGNVKPQVGDLVLAKIDKIGQHTRIELASGRKAQLFPGDEIIVSYGNRYAPDQFEAIIPEDLSPCHLVAAGGLASTMLSKHTKISSATTITPLGLLGDGNGKRMNLKDWTLAATSYIGQLPPTIAVVGTSMNSGKTTTVANLIKGLRLSGLKVGAAKITGTGAGGDIWLMKDAGANLALDFTDMGFPSTYKLSCEKIKQIFLTLTHYLAAQEMDVIILEIADGLYQEETAALVSSATFRQGVQGVLFAANSALGATAGQQWLKQYQLPLLGISGTLTMSPLAMKEAVNATGLPIFTRQQLQQAAIELILHPQKSNYPFTTTLGDNKKFQMC</sequence>
<comment type="caution">
    <text evidence="1">The sequence shown here is derived from an EMBL/GenBank/DDBJ whole genome shotgun (WGS) entry which is preliminary data.</text>
</comment>
<dbReference type="AlphaFoldDB" id="A3INP1"/>
<dbReference type="RefSeq" id="WP_008275012.1">
    <property type="nucleotide sequence ID" value="NZ_AAXW01000010.1"/>
</dbReference>